<protein>
    <submittedName>
        <fullName evidence="1">Uncharacterized protein</fullName>
    </submittedName>
</protein>
<dbReference type="AlphaFoldDB" id="A0A1V6LUH3"/>
<dbReference type="OrthoDB" id="1144758at2"/>
<dbReference type="Proteomes" id="UP000191680">
    <property type="component" value="Unassembled WGS sequence"/>
</dbReference>
<name>A0A1V6LUH3_9FLAO</name>
<organism evidence="1 2">
    <name type="scientific">Croceivirga radicis</name>
    <dbReference type="NCBI Taxonomy" id="1929488"/>
    <lineage>
        <taxon>Bacteria</taxon>
        <taxon>Pseudomonadati</taxon>
        <taxon>Bacteroidota</taxon>
        <taxon>Flavobacteriia</taxon>
        <taxon>Flavobacteriales</taxon>
        <taxon>Flavobacteriaceae</taxon>
        <taxon>Croceivirga</taxon>
    </lineage>
</organism>
<keyword evidence="2" id="KW-1185">Reference proteome</keyword>
<evidence type="ECO:0000313" key="2">
    <source>
        <dbReference type="Proteomes" id="UP000191680"/>
    </source>
</evidence>
<sequence length="94" mass="10944">MVQTKTEIKLVNGTFTVSEATDLLVSLLEEKINFHKLHRLSMGERFPDSDTDYDDTRIHELMHERTRVKNLYKEIQDPLAKLKIEGTLSITIED</sequence>
<reference evidence="1 2" key="1">
    <citation type="submission" date="2016-12" db="EMBL/GenBank/DDBJ databases">
        <authorList>
            <person name="Song W.-J."/>
            <person name="Kurnit D.M."/>
        </authorList>
    </citation>
    <scope>NUCLEOTIDE SEQUENCE [LARGE SCALE GENOMIC DNA]</scope>
    <source>
        <strain evidence="1 2">HSG9</strain>
    </source>
</reference>
<comment type="caution">
    <text evidence="1">The sequence shown here is derived from an EMBL/GenBank/DDBJ whole genome shotgun (WGS) entry which is preliminary data.</text>
</comment>
<proteinExistence type="predicted"/>
<evidence type="ECO:0000313" key="1">
    <source>
        <dbReference type="EMBL" id="OQD43788.1"/>
    </source>
</evidence>
<dbReference type="EMBL" id="MTBC01000002">
    <property type="protein sequence ID" value="OQD43788.1"/>
    <property type="molecule type" value="Genomic_DNA"/>
</dbReference>
<accession>A0A1V6LUH3</accession>
<gene>
    <name evidence="1" type="ORF">BUL40_04035</name>
</gene>
<dbReference type="RefSeq" id="WP_080318177.1">
    <property type="nucleotide sequence ID" value="NZ_MTBC01000002.1"/>
</dbReference>